<dbReference type="PANTHER" id="PTHR24166:SF48">
    <property type="entry name" value="PROTEIN VAPYRIN"/>
    <property type="match status" value="1"/>
</dbReference>
<dbReference type="Gene3D" id="1.25.40.20">
    <property type="entry name" value="Ankyrin repeat-containing domain"/>
    <property type="match status" value="2"/>
</dbReference>
<dbReference type="OrthoDB" id="5086500at2759"/>
<evidence type="ECO:0000256" key="3">
    <source>
        <dbReference type="PROSITE-ProRule" id="PRU00023"/>
    </source>
</evidence>
<evidence type="ECO:0000256" key="4">
    <source>
        <dbReference type="SAM" id="MobiDB-lite"/>
    </source>
</evidence>
<evidence type="ECO:0000256" key="1">
    <source>
        <dbReference type="ARBA" id="ARBA00022737"/>
    </source>
</evidence>
<dbReference type="eggNOG" id="KOG4177">
    <property type="taxonomic scope" value="Eukaryota"/>
</dbReference>
<feature type="repeat" description="ANK" evidence="3">
    <location>
        <begin position="460"/>
        <end position="484"/>
    </location>
</feature>
<dbReference type="PROSITE" id="PS50088">
    <property type="entry name" value="ANK_REPEAT"/>
    <property type="match status" value="3"/>
</dbReference>
<dbReference type="InterPro" id="IPR050889">
    <property type="entry name" value="Dendritic_Spine_Reg/Scaffold"/>
</dbReference>
<reference evidence="5" key="3">
    <citation type="submission" date="2010-09" db="EMBL/GenBank/DDBJ databases">
        <title>Annotation of Gaeumannomyces graminis var. tritici R3-111a-1.</title>
        <authorList>
            <consortium name="The Broad Institute Genome Sequencing Platform"/>
            <person name="Ma L.-J."/>
            <person name="Dead R."/>
            <person name="Young S.K."/>
            <person name="Zeng Q."/>
            <person name="Gargeya S."/>
            <person name="Fitzgerald M."/>
            <person name="Haas B."/>
            <person name="Abouelleil A."/>
            <person name="Alvarado L."/>
            <person name="Arachchi H.M."/>
            <person name="Berlin A."/>
            <person name="Brown A."/>
            <person name="Chapman S.B."/>
            <person name="Chen Z."/>
            <person name="Dunbar C."/>
            <person name="Freedman E."/>
            <person name="Gearin G."/>
            <person name="Gellesch M."/>
            <person name="Goldberg J."/>
            <person name="Griggs A."/>
            <person name="Gujja S."/>
            <person name="Heiman D."/>
            <person name="Howarth C."/>
            <person name="Larson L."/>
            <person name="Lui A."/>
            <person name="MacDonald P.J.P."/>
            <person name="Mehta T."/>
            <person name="Montmayeur A."/>
            <person name="Murphy C."/>
            <person name="Neiman D."/>
            <person name="Pearson M."/>
            <person name="Priest M."/>
            <person name="Roberts A."/>
            <person name="Saif S."/>
            <person name="Shea T."/>
            <person name="Shenoy N."/>
            <person name="Sisk P."/>
            <person name="Stolte C."/>
            <person name="Sykes S."/>
            <person name="Yandava C."/>
            <person name="Wortman J."/>
            <person name="Nusbaum C."/>
            <person name="Birren B."/>
        </authorList>
    </citation>
    <scope>NUCLEOTIDE SEQUENCE</scope>
    <source>
        <strain evidence="5">R3-111a-1</strain>
    </source>
</reference>
<reference evidence="6" key="5">
    <citation type="submission" date="2018-04" db="UniProtKB">
        <authorList>
            <consortium name="EnsemblFungi"/>
        </authorList>
    </citation>
    <scope>IDENTIFICATION</scope>
    <source>
        <strain evidence="6">R3-111a-1</strain>
    </source>
</reference>
<reference evidence="6" key="4">
    <citation type="journal article" date="2015" name="G3 (Bethesda)">
        <title>Genome sequences of three phytopathogenic species of the Magnaporthaceae family of fungi.</title>
        <authorList>
            <person name="Okagaki L.H."/>
            <person name="Nunes C.C."/>
            <person name="Sailsbery J."/>
            <person name="Clay B."/>
            <person name="Brown D."/>
            <person name="John T."/>
            <person name="Oh Y."/>
            <person name="Young N."/>
            <person name="Fitzgerald M."/>
            <person name="Haas B.J."/>
            <person name="Zeng Q."/>
            <person name="Young S."/>
            <person name="Adiconis X."/>
            <person name="Fan L."/>
            <person name="Levin J.Z."/>
            <person name="Mitchell T.K."/>
            <person name="Okubara P.A."/>
            <person name="Farman M.L."/>
            <person name="Kohn L.M."/>
            <person name="Birren B."/>
            <person name="Ma L.-J."/>
            <person name="Dean R.A."/>
        </authorList>
    </citation>
    <scope>NUCLEOTIDE SEQUENCE</scope>
    <source>
        <strain evidence="6">R3-111a-1</strain>
    </source>
</reference>
<dbReference type="PANTHER" id="PTHR24166">
    <property type="entry name" value="ROLLING PEBBLES, ISOFORM B"/>
    <property type="match status" value="1"/>
</dbReference>
<name>J3PAU9_GAET3</name>
<accession>J3PAU9</accession>
<dbReference type="SUPFAM" id="SSF48403">
    <property type="entry name" value="Ankyrin repeat"/>
    <property type="match status" value="1"/>
</dbReference>
<reference evidence="5" key="2">
    <citation type="submission" date="2010-07" db="EMBL/GenBank/DDBJ databases">
        <authorList>
            <consortium name="The Broad Institute Genome Sequencing Platform"/>
            <consortium name="Broad Institute Genome Sequencing Center for Infectious Disease"/>
            <person name="Ma L.-J."/>
            <person name="Dead R."/>
            <person name="Young S."/>
            <person name="Zeng Q."/>
            <person name="Koehrsen M."/>
            <person name="Alvarado L."/>
            <person name="Berlin A."/>
            <person name="Chapman S.B."/>
            <person name="Chen Z."/>
            <person name="Freedman E."/>
            <person name="Gellesch M."/>
            <person name="Goldberg J."/>
            <person name="Griggs A."/>
            <person name="Gujja S."/>
            <person name="Heilman E.R."/>
            <person name="Heiman D."/>
            <person name="Hepburn T."/>
            <person name="Howarth C."/>
            <person name="Jen D."/>
            <person name="Larson L."/>
            <person name="Mehta T."/>
            <person name="Neiman D."/>
            <person name="Pearson M."/>
            <person name="Roberts A."/>
            <person name="Saif S."/>
            <person name="Shea T."/>
            <person name="Shenoy N."/>
            <person name="Sisk P."/>
            <person name="Stolte C."/>
            <person name="Sykes S."/>
            <person name="Walk T."/>
            <person name="White J."/>
            <person name="Yandava C."/>
            <person name="Haas B."/>
            <person name="Nusbaum C."/>
            <person name="Birren B."/>
        </authorList>
    </citation>
    <scope>NUCLEOTIDE SEQUENCE</scope>
    <source>
        <strain evidence="5">R3-111a-1</strain>
    </source>
</reference>
<evidence type="ECO:0000313" key="5">
    <source>
        <dbReference type="EMBL" id="EJT71365.1"/>
    </source>
</evidence>
<dbReference type="RefSeq" id="XP_009226762.1">
    <property type="nucleotide sequence ID" value="XM_009228498.1"/>
</dbReference>
<dbReference type="Pfam" id="PF00023">
    <property type="entry name" value="Ank"/>
    <property type="match status" value="1"/>
</dbReference>
<dbReference type="InterPro" id="IPR002110">
    <property type="entry name" value="Ankyrin_rpt"/>
</dbReference>
<keyword evidence="2 3" id="KW-0040">ANK repeat</keyword>
<evidence type="ECO:0000256" key="2">
    <source>
        <dbReference type="ARBA" id="ARBA00023043"/>
    </source>
</evidence>
<dbReference type="PROSITE" id="PS50297">
    <property type="entry name" value="ANK_REP_REGION"/>
    <property type="match status" value="3"/>
</dbReference>
<reference evidence="7" key="1">
    <citation type="submission" date="2010-07" db="EMBL/GenBank/DDBJ databases">
        <title>The genome sequence of Gaeumannomyces graminis var. tritici strain R3-111a-1.</title>
        <authorList>
            <consortium name="The Broad Institute Genome Sequencing Platform"/>
            <person name="Ma L.-J."/>
            <person name="Dead R."/>
            <person name="Young S."/>
            <person name="Zeng Q."/>
            <person name="Koehrsen M."/>
            <person name="Alvarado L."/>
            <person name="Berlin A."/>
            <person name="Chapman S.B."/>
            <person name="Chen Z."/>
            <person name="Freedman E."/>
            <person name="Gellesch M."/>
            <person name="Goldberg J."/>
            <person name="Griggs A."/>
            <person name="Gujja S."/>
            <person name="Heilman E.R."/>
            <person name="Heiman D."/>
            <person name="Hepburn T."/>
            <person name="Howarth C."/>
            <person name="Jen D."/>
            <person name="Larson L."/>
            <person name="Mehta T."/>
            <person name="Neiman D."/>
            <person name="Pearson M."/>
            <person name="Roberts A."/>
            <person name="Saif S."/>
            <person name="Shea T."/>
            <person name="Shenoy N."/>
            <person name="Sisk P."/>
            <person name="Stolte C."/>
            <person name="Sykes S."/>
            <person name="Walk T."/>
            <person name="White J."/>
            <person name="Yandava C."/>
            <person name="Haas B."/>
            <person name="Nusbaum C."/>
            <person name="Birren B."/>
        </authorList>
    </citation>
    <scope>NUCLEOTIDE SEQUENCE [LARGE SCALE GENOMIC DNA]</scope>
    <source>
        <strain evidence="7">R3-111a-1</strain>
    </source>
</reference>
<dbReference type="AlphaFoldDB" id="J3PAU9"/>
<dbReference type="GeneID" id="20351082"/>
<dbReference type="InterPro" id="IPR036770">
    <property type="entry name" value="Ankyrin_rpt-contain_sf"/>
</dbReference>
<feature type="compositionally biased region" description="Basic and acidic residues" evidence="4">
    <location>
        <begin position="593"/>
        <end position="604"/>
    </location>
</feature>
<feature type="repeat" description="ANK" evidence="3">
    <location>
        <begin position="427"/>
        <end position="459"/>
    </location>
</feature>
<sequence length="643" mass="70836">MTPNYTALVPSGLQVLQPSRWRLEKKIHIYLESGIDDLAEENNPFRRTLSGADGLRGRICERIAEAANGMFLAGVVACEDFRKGLLWNEEVVETKLKNLISAGPALPAFYDNIIAWIDNGMIDDALTIFFVIAIAHHLLSEIQLGIIFGMGRSTRRIKSSLEFHVFDNLGGVVEKHFPELLTVHPDNTIGFIHISFKEHLASSTKYSRVLDSGRRLMSRACLTYLKLQDMLSALGRLKQWPHDCCRKSLEPAALLLVELGANLSIHNPNDPNVWYRTPIVIEAALEGCWGLFDRLIGHSMANLILEQTPQALDRIQAILAVTADANPQDSEGITPLHLAASYGNLDVIKALISSGRSAGKGLTVKLIKAASPGTLGLHLDLAGMGILHHAACNDWSDVIEMCLRHVSKDGKSGAAEAHLGPDQVDHSGRAPLHHAAKLGNLAACRALLGAGASATLKDRGGRTPAHVAADAGFKDVLVLLIDSGRVDATQRDFEDRDLAHWAATLDCIDVMMAVEGLPGARLDRADRHCKRPIDIAYICKRRNVGLFLASRQLHLDVYRWDSLYVRPAVQEEENHEDGIASKLRSLDVSGTSEAEREQRKQMESKYRAEDWSLVWCGNSDDADKRMERYREERAKAVGRRGGG</sequence>
<dbReference type="EnsemblFungi" id="EJT71365">
    <property type="protein sequence ID" value="EJT71365"/>
    <property type="gene ID" value="GGTG_10624"/>
</dbReference>
<dbReference type="EMBL" id="GL385400">
    <property type="protein sequence ID" value="EJT71365.1"/>
    <property type="molecule type" value="Genomic_DNA"/>
</dbReference>
<proteinExistence type="predicted"/>
<organism evidence="5">
    <name type="scientific">Gaeumannomyces tritici (strain R3-111a-1)</name>
    <name type="common">Wheat and barley take-all root rot fungus</name>
    <name type="synonym">Gaeumannomyces graminis var. tritici</name>
    <dbReference type="NCBI Taxonomy" id="644352"/>
    <lineage>
        <taxon>Eukaryota</taxon>
        <taxon>Fungi</taxon>
        <taxon>Dikarya</taxon>
        <taxon>Ascomycota</taxon>
        <taxon>Pezizomycotina</taxon>
        <taxon>Sordariomycetes</taxon>
        <taxon>Sordariomycetidae</taxon>
        <taxon>Magnaporthales</taxon>
        <taxon>Magnaporthaceae</taxon>
        <taxon>Gaeumannomyces</taxon>
    </lineage>
</organism>
<evidence type="ECO:0000313" key="7">
    <source>
        <dbReference type="Proteomes" id="UP000006039"/>
    </source>
</evidence>
<dbReference type="STRING" id="644352.J3PAU9"/>
<protein>
    <submittedName>
        <fullName evidence="5 6">Uncharacterized protein</fullName>
    </submittedName>
</protein>
<feature type="repeat" description="ANK" evidence="3">
    <location>
        <begin position="331"/>
        <end position="355"/>
    </location>
</feature>
<keyword evidence="1" id="KW-0677">Repeat</keyword>
<dbReference type="PRINTS" id="PR01415">
    <property type="entry name" value="ANKYRIN"/>
</dbReference>
<dbReference type="HOGENOM" id="CLU_425800_0_0_1"/>
<keyword evidence="7" id="KW-1185">Reference proteome</keyword>
<dbReference type="Pfam" id="PF13637">
    <property type="entry name" value="Ank_4"/>
    <property type="match status" value="1"/>
</dbReference>
<dbReference type="VEuPathDB" id="FungiDB:GGTG_10624"/>
<dbReference type="Proteomes" id="UP000006039">
    <property type="component" value="Unassembled WGS sequence"/>
</dbReference>
<feature type="region of interest" description="Disordered" evidence="4">
    <location>
        <begin position="576"/>
        <end position="604"/>
    </location>
</feature>
<evidence type="ECO:0000313" key="6">
    <source>
        <dbReference type="EnsemblFungi" id="EJT71365"/>
    </source>
</evidence>
<gene>
    <name evidence="6" type="primary">20351082</name>
    <name evidence="5" type="ORF">GGTG_10624</name>
</gene>
<dbReference type="SMART" id="SM00248">
    <property type="entry name" value="ANK"/>
    <property type="match status" value="4"/>
</dbReference>